<evidence type="ECO:0000256" key="1">
    <source>
        <dbReference type="SAM" id="SignalP"/>
    </source>
</evidence>
<gene>
    <name evidence="2" type="ORF">V7S43_002317</name>
</gene>
<evidence type="ECO:0000313" key="3">
    <source>
        <dbReference type="Proteomes" id="UP001632037"/>
    </source>
</evidence>
<accession>A0ABD3G1K3</accession>
<feature type="chain" id="PRO_5044851117" description="RxLR effector protein" evidence="1">
    <location>
        <begin position="24"/>
        <end position="79"/>
    </location>
</feature>
<dbReference type="AlphaFoldDB" id="A0ABD3G1K3"/>
<keyword evidence="1" id="KW-0732">Signal</keyword>
<dbReference type="EMBL" id="JBIMZQ010000003">
    <property type="protein sequence ID" value="KAL3673020.1"/>
    <property type="molecule type" value="Genomic_DNA"/>
</dbReference>
<name>A0ABD3G1K3_9STRA</name>
<reference evidence="2 3" key="1">
    <citation type="submission" date="2024-09" db="EMBL/GenBank/DDBJ databases">
        <title>Genome sequencing and assembly of Phytophthora oleae, isolate VK10A, causative agent of rot of olive drupes.</title>
        <authorList>
            <person name="Conti Taguali S."/>
            <person name="Riolo M."/>
            <person name="La Spada F."/>
            <person name="Cacciola S.O."/>
            <person name="Dionisio G."/>
        </authorList>
    </citation>
    <scope>NUCLEOTIDE SEQUENCE [LARGE SCALE GENOMIC DNA]</scope>
    <source>
        <strain evidence="2 3">VK10A</strain>
    </source>
</reference>
<sequence>MRLTNTLLCIFAVVAAFIAVSDAIATSVDKNGAMATIARHLLDINQEERGRVGGPSTDGGTDKRRHLVTKFKARFKRTF</sequence>
<keyword evidence="3" id="KW-1185">Reference proteome</keyword>
<proteinExistence type="predicted"/>
<protein>
    <recommendedName>
        <fullName evidence="4">RxLR effector protein</fullName>
    </recommendedName>
</protein>
<dbReference type="Proteomes" id="UP001632037">
    <property type="component" value="Unassembled WGS sequence"/>
</dbReference>
<evidence type="ECO:0008006" key="4">
    <source>
        <dbReference type="Google" id="ProtNLM"/>
    </source>
</evidence>
<organism evidence="2 3">
    <name type="scientific">Phytophthora oleae</name>
    <dbReference type="NCBI Taxonomy" id="2107226"/>
    <lineage>
        <taxon>Eukaryota</taxon>
        <taxon>Sar</taxon>
        <taxon>Stramenopiles</taxon>
        <taxon>Oomycota</taxon>
        <taxon>Peronosporomycetes</taxon>
        <taxon>Peronosporales</taxon>
        <taxon>Peronosporaceae</taxon>
        <taxon>Phytophthora</taxon>
    </lineage>
</organism>
<comment type="caution">
    <text evidence="2">The sequence shown here is derived from an EMBL/GenBank/DDBJ whole genome shotgun (WGS) entry which is preliminary data.</text>
</comment>
<feature type="signal peptide" evidence="1">
    <location>
        <begin position="1"/>
        <end position="23"/>
    </location>
</feature>
<evidence type="ECO:0000313" key="2">
    <source>
        <dbReference type="EMBL" id="KAL3673020.1"/>
    </source>
</evidence>